<comment type="caution">
    <text evidence="4">The sequence shown here is derived from an EMBL/GenBank/DDBJ whole genome shotgun (WGS) entry which is preliminary data.</text>
</comment>
<sequence length="351" mass="39092">MKLLHLSKLSAVSGLVLLAGCAGKERPPVIDFDAEDFDTAVLAAEPPKPVEIVELPKPLPLPGQLKPAPGKTTKNVADKRPPQERITAANAAAKVEPSKDGYVNAIQVYPYSQGALYQLYAAPEQVSDIALQKGERIVSVSAGDTLRWVVGDTVSGSGSEARAHVLVKPTKEDLKTNLVIITDRRTYHLELQSTDETYMASVSWRYPRDELIALKGRNARAEAAAQLVADTGLNIDRLRFRYRVTGDDPPWRPVRVFDDTKKVYVQFPARLDQGEAPPLFVVGPDERNQLVNYRVRGRYYIVDRMFAAAELRLGEDPQQVVRITRTDGRHTSARRRGKIRANNRFEEEGTR</sequence>
<dbReference type="InterPro" id="IPR038161">
    <property type="entry name" value="VirB9/CagX/TrbG_C_sf"/>
</dbReference>
<evidence type="ECO:0000313" key="4">
    <source>
        <dbReference type="EMBL" id="MDA4848789.1"/>
    </source>
</evidence>
<evidence type="ECO:0000256" key="1">
    <source>
        <dbReference type="ARBA" id="ARBA00006135"/>
    </source>
</evidence>
<dbReference type="Gene3D" id="2.60.40.2500">
    <property type="match status" value="1"/>
</dbReference>
<keyword evidence="2" id="KW-0732">Signal</keyword>
<dbReference type="InterPro" id="IPR014142">
    <property type="entry name" value="TrbG_Ti"/>
</dbReference>
<dbReference type="InterPro" id="IPR033645">
    <property type="entry name" value="VirB9/CagX/TrbG_C"/>
</dbReference>
<feature type="region of interest" description="Disordered" evidence="3">
    <location>
        <begin position="327"/>
        <end position="351"/>
    </location>
</feature>
<comment type="similarity">
    <text evidence="1">Belongs to the TrbG/VirB9 family.</text>
</comment>
<dbReference type="CDD" id="cd06911">
    <property type="entry name" value="VirB9_CagX_TrbG"/>
    <property type="match status" value="1"/>
</dbReference>
<evidence type="ECO:0000313" key="5">
    <source>
        <dbReference type="Proteomes" id="UP001148313"/>
    </source>
</evidence>
<dbReference type="PROSITE" id="PS51257">
    <property type="entry name" value="PROKAR_LIPOPROTEIN"/>
    <property type="match status" value="1"/>
</dbReference>
<protein>
    <submittedName>
        <fullName evidence="4">P-type conjugative transfer protein TrbG</fullName>
    </submittedName>
</protein>
<proteinExistence type="inferred from homology"/>
<dbReference type="Proteomes" id="UP001148313">
    <property type="component" value="Unassembled WGS sequence"/>
</dbReference>
<dbReference type="RefSeq" id="WP_271092668.1">
    <property type="nucleotide sequence ID" value="NZ_JAPJZH010000032.1"/>
</dbReference>
<keyword evidence="5" id="KW-1185">Reference proteome</keyword>
<dbReference type="NCBIfam" id="TIGR02775">
    <property type="entry name" value="TrbG_Ti"/>
    <property type="match status" value="1"/>
</dbReference>
<reference evidence="4" key="1">
    <citation type="submission" date="2022-11" db="EMBL/GenBank/DDBJ databases">
        <title>Hoeflea poritis sp. nov., isolated from scleractinian coral Porites lutea.</title>
        <authorList>
            <person name="Zhang G."/>
            <person name="Wei Q."/>
            <person name="Cai L."/>
        </authorList>
    </citation>
    <scope>NUCLEOTIDE SEQUENCE</scope>
    <source>
        <strain evidence="4">E7-10</strain>
    </source>
</reference>
<organism evidence="4 5">
    <name type="scientific">Hoeflea poritis</name>
    <dbReference type="NCBI Taxonomy" id="2993659"/>
    <lineage>
        <taxon>Bacteria</taxon>
        <taxon>Pseudomonadati</taxon>
        <taxon>Pseudomonadota</taxon>
        <taxon>Alphaproteobacteria</taxon>
        <taxon>Hyphomicrobiales</taxon>
        <taxon>Rhizobiaceae</taxon>
        <taxon>Hoeflea</taxon>
    </lineage>
</organism>
<dbReference type="EMBL" id="JAPJZH010000032">
    <property type="protein sequence ID" value="MDA4848789.1"/>
    <property type="molecule type" value="Genomic_DNA"/>
</dbReference>
<gene>
    <name evidence="4" type="primary">trbG</name>
    <name evidence="4" type="ORF">OOZ53_25790</name>
</gene>
<evidence type="ECO:0000256" key="2">
    <source>
        <dbReference type="ARBA" id="ARBA00022729"/>
    </source>
</evidence>
<name>A0ABT4VVQ7_9HYPH</name>
<dbReference type="InterPro" id="IPR010258">
    <property type="entry name" value="Conjugal_tfr_TrbG/VirB9/CagX"/>
</dbReference>
<dbReference type="Pfam" id="PF03524">
    <property type="entry name" value="CagX"/>
    <property type="match status" value="1"/>
</dbReference>
<accession>A0ABT4VVQ7</accession>
<feature type="compositionally biased region" description="Basic residues" evidence="3">
    <location>
        <begin position="331"/>
        <end position="341"/>
    </location>
</feature>
<evidence type="ECO:0000256" key="3">
    <source>
        <dbReference type="SAM" id="MobiDB-lite"/>
    </source>
</evidence>